<keyword evidence="1" id="KW-0488">Methylation</keyword>
<evidence type="ECO:0000313" key="5">
    <source>
        <dbReference type="Proteomes" id="UP000503447"/>
    </source>
</evidence>
<dbReference type="RefSeq" id="WP_171475268.1">
    <property type="nucleotide sequence ID" value="NZ_CP053452.2"/>
</dbReference>
<dbReference type="PRINTS" id="PR00813">
    <property type="entry name" value="BCTERIALGSPG"/>
</dbReference>
<dbReference type="GO" id="GO:0015628">
    <property type="term" value="P:protein secretion by the type II secretion system"/>
    <property type="evidence" value="ECO:0007669"/>
    <property type="project" value="InterPro"/>
</dbReference>
<evidence type="ECO:0000256" key="2">
    <source>
        <dbReference type="SAM" id="Phobius"/>
    </source>
</evidence>
<accession>A0A6M5Z2B6</accession>
<organism evidence="4 5">
    <name type="scientific">Frigoriglobus tundricola</name>
    <dbReference type="NCBI Taxonomy" id="2774151"/>
    <lineage>
        <taxon>Bacteria</taxon>
        <taxon>Pseudomonadati</taxon>
        <taxon>Planctomycetota</taxon>
        <taxon>Planctomycetia</taxon>
        <taxon>Gemmatales</taxon>
        <taxon>Gemmataceae</taxon>
        <taxon>Frigoriglobus</taxon>
    </lineage>
</organism>
<proteinExistence type="predicted"/>
<dbReference type="Pfam" id="PF07596">
    <property type="entry name" value="SBP_bac_10"/>
    <property type="match status" value="1"/>
</dbReference>
<keyword evidence="2" id="KW-1133">Transmembrane helix</keyword>
<dbReference type="GO" id="GO:0015627">
    <property type="term" value="C:type II protein secretion system complex"/>
    <property type="evidence" value="ECO:0007669"/>
    <property type="project" value="InterPro"/>
</dbReference>
<dbReference type="InterPro" id="IPR045584">
    <property type="entry name" value="Pilin-like"/>
</dbReference>
<evidence type="ECO:0000313" key="4">
    <source>
        <dbReference type="EMBL" id="QJX00550.1"/>
    </source>
</evidence>
<keyword evidence="2" id="KW-0812">Transmembrane</keyword>
<dbReference type="InterPro" id="IPR012902">
    <property type="entry name" value="N_methyl_site"/>
</dbReference>
<evidence type="ECO:0000259" key="3">
    <source>
        <dbReference type="Pfam" id="PF07596"/>
    </source>
</evidence>
<keyword evidence="5" id="KW-1185">Reference proteome</keyword>
<dbReference type="NCBIfam" id="TIGR02532">
    <property type="entry name" value="IV_pilin_GFxxxE"/>
    <property type="match status" value="1"/>
</dbReference>
<dbReference type="PANTHER" id="PTHR30093">
    <property type="entry name" value="GENERAL SECRETION PATHWAY PROTEIN G"/>
    <property type="match status" value="1"/>
</dbReference>
<dbReference type="KEGG" id="ftj:FTUN_8180"/>
<reference evidence="5" key="1">
    <citation type="submission" date="2020-05" db="EMBL/GenBank/DDBJ databases">
        <title>Frigoriglobus tundricola gen. nov., sp. nov., a psychrotolerant cellulolytic planctomycete of the family Gemmataceae with two divergent copies of 16S rRNA gene.</title>
        <authorList>
            <person name="Kulichevskaya I.S."/>
            <person name="Ivanova A.A."/>
            <person name="Naumoff D.G."/>
            <person name="Beletsky A.V."/>
            <person name="Rijpstra W.I.C."/>
            <person name="Sinninghe Damste J.S."/>
            <person name="Mardanov A.V."/>
            <person name="Ravin N.V."/>
            <person name="Dedysh S.N."/>
        </authorList>
    </citation>
    <scope>NUCLEOTIDE SEQUENCE [LARGE SCALE GENOMIC DNA]</scope>
    <source>
        <strain evidence="5">PL17</strain>
    </source>
</reference>
<sequence>MRADLRRPGFSLIDVLVVIAVLAILIALLLPAVQKVREAAARTSCLNNLKQLGLAAHHFALDHDDRLPPIEDGRGYWAPFDDRVGYADAPLPDYDATATILWVYVEGNAKVFRCPKGFDALPGSPTFGRPIQLSYAINGVFGGPAGARLVNVSNGNGTAQVMFIWEHCRAPGCATNGLAPVGLPPGLLWPLDDPDWLNHYPENRHIGQYGALFCDGHAATTRKLDLTPAMYYAQ</sequence>
<gene>
    <name evidence="4" type="ORF">FTUN_8180</name>
</gene>
<dbReference type="Gene3D" id="3.30.700.10">
    <property type="entry name" value="Glycoprotein, Type 4 Pilin"/>
    <property type="match status" value="1"/>
</dbReference>
<dbReference type="InterPro" id="IPR000983">
    <property type="entry name" value="Bac_GSPG_pilin"/>
</dbReference>
<dbReference type="AlphaFoldDB" id="A0A6M5Z2B6"/>
<feature type="transmembrane region" description="Helical" evidence="2">
    <location>
        <begin position="12"/>
        <end position="33"/>
    </location>
</feature>
<dbReference type="Proteomes" id="UP000503447">
    <property type="component" value="Chromosome"/>
</dbReference>
<keyword evidence="2" id="KW-0472">Membrane</keyword>
<protein>
    <recommendedName>
        <fullName evidence="3">DUF1559 domain-containing protein</fullName>
    </recommendedName>
</protein>
<evidence type="ECO:0000256" key="1">
    <source>
        <dbReference type="ARBA" id="ARBA00022481"/>
    </source>
</evidence>
<dbReference type="InterPro" id="IPR011453">
    <property type="entry name" value="DUF1559"/>
</dbReference>
<dbReference type="PANTHER" id="PTHR30093:SF2">
    <property type="entry name" value="TYPE II SECRETION SYSTEM PROTEIN H"/>
    <property type="match status" value="1"/>
</dbReference>
<name>A0A6M5Z2B6_9BACT</name>
<feature type="domain" description="DUF1559" evidence="3">
    <location>
        <begin position="34"/>
        <end position="75"/>
    </location>
</feature>
<dbReference type="EMBL" id="CP053452">
    <property type="protein sequence ID" value="QJX00550.1"/>
    <property type="molecule type" value="Genomic_DNA"/>
</dbReference>
<dbReference type="SUPFAM" id="SSF54523">
    <property type="entry name" value="Pili subunits"/>
    <property type="match status" value="1"/>
</dbReference>